<proteinExistence type="predicted"/>
<sequence>MSEREASFVDPCYFCLAQGSNLHLESCLTRRGYSLVETGPDRTVFRLLHSTPLHSNTGYRYHAAAFWDSWGSRPSSPSRTLPSWDSSSPFPTPPPFSTTRSQELTHMNDIVTLWGPYTTVEAVLAAPSYTRVEIPVNPRQHEQWRNNIVHPYPYNTSNSPSPTPSPSEDISTWEVRRDFGTAHEWEGEEDILERLGETLKRIWGVFDQRVEDAIGRSPMMVGARVVRDIHRTVDDQMERGARRVGGHSLEWRVRRGEVSPESPTPGLIPPPRSISPPARFGPRARSVSPTHGLIPPPQSTSPHSGFVAVPLSLFTSLAGRRTNLPPLPPRQLSRGRSPHARPFPPPSFKTPSPTLPPLGRQTDGNIMLPMVRISPVNMEALQHTPRSGSPSAGRKSITQAISLFSKPGPVPDSPSPSGLQRRRRNVSRTRNPDASPTAPLDQAQRNVSTYERQAHSPSKRKISFIFVNDMNRGRYFAPFATTLSTLRDSTPSPATLEALWRKAPGRVVFGDSVDAELLAKLWRADREGRELSPYRSPRGGNNTVNEAALADQYVPDTGDVSPGARVDDGGEGPSRGRSKFEACTEPEQG</sequence>
<dbReference type="AlphaFoldDB" id="A0A6A5USX9"/>
<protein>
    <submittedName>
        <fullName evidence="2">Uncharacterized protein</fullName>
    </submittedName>
</protein>
<feature type="region of interest" description="Disordered" evidence="1">
    <location>
        <begin position="78"/>
        <end position="100"/>
    </location>
</feature>
<gene>
    <name evidence="2" type="ORF">BU23DRAFT_659077</name>
</gene>
<feature type="region of interest" description="Disordered" evidence="1">
    <location>
        <begin position="256"/>
        <end position="302"/>
    </location>
</feature>
<organism evidence="2 3">
    <name type="scientific">Bimuria novae-zelandiae CBS 107.79</name>
    <dbReference type="NCBI Taxonomy" id="1447943"/>
    <lineage>
        <taxon>Eukaryota</taxon>
        <taxon>Fungi</taxon>
        <taxon>Dikarya</taxon>
        <taxon>Ascomycota</taxon>
        <taxon>Pezizomycotina</taxon>
        <taxon>Dothideomycetes</taxon>
        <taxon>Pleosporomycetidae</taxon>
        <taxon>Pleosporales</taxon>
        <taxon>Massarineae</taxon>
        <taxon>Didymosphaeriaceae</taxon>
        <taxon>Bimuria</taxon>
    </lineage>
</organism>
<reference evidence="2" key="1">
    <citation type="journal article" date="2020" name="Stud. Mycol.">
        <title>101 Dothideomycetes genomes: a test case for predicting lifestyles and emergence of pathogens.</title>
        <authorList>
            <person name="Haridas S."/>
            <person name="Albert R."/>
            <person name="Binder M."/>
            <person name="Bloem J."/>
            <person name="Labutti K."/>
            <person name="Salamov A."/>
            <person name="Andreopoulos B."/>
            <person name="Baker S."/>
            <person name="Barry K."/>
            <person name="Bills G."/>
            <person name="Bluhm B."/>
            <person name="Cannon C."/>
            <person name="Castanera R."/>
            <person name="Culley D."/>
            <person name="Daum C."/>
            <person name="Ezra D."/>
            <person name="Gonzalez J."/>
            <person name="Henrissat B."/>
            <person name="Kuo A."/>
            <person name="Liang C."/>
            <person name="Lipzen A."/>
            <person name="Lutzoni F."/>
            <person name="Magnuson J."/>
            <person name="Mondo S."/>
            <person name="Nolan M."/>
            <person name="Ohm R."/>
            <person name="Pangilinan J."/>
            <person name="Park H.-J."/>
            <person name="Ramirez L."/>
            <person name="Alfaro M."/>
            <person name="Sun H."/>
            <person name="Tritt A."/>
            <person name="Yoshinaga Y."/>
            <person name="Zwiers L.-H."/>
            <person name="Turgeon B."/>
            <person name="Goodwin S."/>
            <person name="Spatafora J."/>
            <person name="Crous P."/>
            <person name="Grigoriev I."/>
        </authorList>
    </citation>
    <scope>NUCLEOTIDE SEQUENCE</scope>
    <source>
        <strain evidence="2">CBS 107.79</strain>
    </source>
</reference>
<feature type="compositionally biased region" description="Pro residues" evidence="1">
    <location>
        <begin position="341"/>
        <end position="356"/>
    </location>
</feature>
<name>A0A6A5USX9_9PLEO</name>
<evidence type="ECO:0000313" key="2">
    <source>
        <dbReference type="EMBL" id="KAF1967470.1"/>
    </source>
</evidence>
<feature type="compositionally biased region" description="Low complexity" evidence="1">
    <location>
        <begin position="78"/>
        <end position="89"/>
    </location>
</feature>
<feature type="compositionally biased region" description="Pro residues" evidence="1">
    <location>
        <begin position="262"/>
        <end position="274"/>
    </location>
</feature>
<accession>A0A6A5USX9</accession>
<dbReference type="EMBL" id="ML976732">
    <property type="protein sequence ID" value="KAF1967470.1"/>
    <property type="molecule type" value="Genomic_DNA"/>
</dbReference>
<dbReference type="OrthoDB" id="3801253at2759"/>
<feature type="region of interest" description="Disordered" evidence="1">
    <location>
        <begin position="320"/>
        <end position="364"/>
    </location>
</feature>
<dbReference type="Proteomes" id="UP000800036">
    <property type="component" value="Unassembled WGS sequence"/>
</dbReference>
<feature type="region of interest" description="Disordered" evidence="1">
    <location>
        <begin position="549"/>
        <end position="589"/>
    </location>
</feature>
<feature type="region of interest" description="Disordered" evidence="1">
    <location>
        <begin position="403"/>
        <end position="455"/>
    </location>
</feature>
<evidence type="ECO:0000313" key="3">
    <source>
        <dbReference type="Proteomes" id="UP000800036"/>
    </source>
</evidence>
<keyword evidence="3" id="KW-1185">Reference proteome</keyword>
<evidence type="ECO:0000256" key="1">
    <source>
        <dbReference type="SAM" id="MobiDB-lite"/>
    </source>
</evidence>